<evidence type="ECO:0000259" key="8">
    <source>
        <dbReference type="Pfam" id="PF04542"/>
    </source>
</evidence>
<feature type="domain" description="RNA polymerase sigma factor 70 region 4 type 2" evidence="9">
    <location>
        <begin position="146"/>
        <end position="198"/>
    </location>
</feature>
<comment type="similarity">
    <text evidence="1 6">Belongs to the sigma-70 factor family. ECF subfamily.</text>
</comment>
<dbReference type="EMBL" id="JAUSWL010000009">
    <property type="protein sequence ID" value="MDQ0545525.1"/>
    <property type="molecule type" value="Genomic_DNA"/>
</dbReference>
<dbReference type="InterPro" id="IPR000838">
    <property type="entry name" value="RNA_pol_sigma70_ECF_CS"/>
</dbReference>
<organism evidence="10 11">
    <name type="scientific">Methylobacterium brachiatum</name>
    <dbReference type="NCBI Taxonomy" id="269660"/>
    <lineage>
        <taxon>Bacteria</taxon>
        <taxon>Pseudomonadati</taxon>
        <taxon>Pseudomonadota</taxon>
        <taxon>Alphaproteobacteria</taxon>
        <taxon>Hyphomicrobiales</taxon>
        <taxon>Methylobacteriaceae</taxon>
        <taxon>Methylobacterium</taxon>
    </lineage>
</organism>
<keyword evidence="3 6" id="KW-0731">Sigma factor</keyword>
<evidence type="ECO:0000313" key="11">
    <source>
        <dbReference type="Proteomes" id="UP001223420"/>
    </source>
</evidence>
<evidence type="ECO:0000256" key="5">
    <source>
        <dbReference type="ARBA" id="ARBA00023163"/>
    </source>
</evidence>
<reference evidence="10" key="1">
    <citation type="submission" date="2023-07" db="EMBL/GenBank/DDBJ databases">
        <title>Genomic Encyclopedia of Type Strains, Phase IV (KMG-IV): sequencing the most valuable type-strain genomes for metagenomic binning, comparative biology and taxonomic classification.</title>
        <authorList>
            <person name="Goeker M."/>
        </authorList>
    </citation>
    <scope>NUCLEOTIDE SEQUENCE</scope>
    <source>
        <strain evidence="10">DSM 19569</strain>
    </source>
</reference>
<accession>A0AAJ1TRB9</accession>
<dbReference type="GO" id="GO:0016987">
    <property type="term" value="F:sigma factor activity"/>
    <property type="evidence" value="ECO:0007669"/>
    <property type="project" value="UniProtKB-KW"/>
</dbReference>
<comment type="caution">
    <text evidence="10">The sequence shown here is derived from an EMBL/GenBank/DDBJ whole genome shotgun (WGS) entry which is preliminary data.</text>
</comment>
<dbReference type="Pfam" id="PF04542">
    <property type="entry name" value="Sigma70_r2"/>
    <property type="match status" value="1"/>
</dbReference>
<sequence>MTGPIFAAGASPAPARPPGSSGADEAQLRRLLAEIGRGEAAALAELYDLTSPKLFGVILRIQRDRSLAEDVLQDAYLRIWQAAGTYDPEAGRPLAWLCTIARNRAIDGVRRKGVAEVQGPVRDDGEDWVARLMDPHDDAAAFLDRDALGACLGRLEPAHRDCVVLAYCEGHSRDELAQRYDRPVNTIKTWLHRALASLKTCLEAVS</sequence>
<evidence type="ECO:0000256" key="4">
    <source>
        <dbReference type="ARBA" id="ARBA00023125"/>
    </source>
</evidence>
<dbReference type="InterPro" id="IPR007627">
    <property type="entry name" value="RNA_pol_sigma70_r2"/>
</dbReference>
<name>A0AAJ1TRB9_9HYPH</name>
<evidence type="ECO:0000259" key="9">
    <source>
        <dbReference type="Pfam" id="PF08281"/>
    </source>
</evidence>
<dbReference type="PROSITE" id="PS01063">
    <property type="entry name" value="SIGMA70_ECF"/>
    <property type="match status" value="1"/>
</dbReference>
<evidence type="ECO:0000256" key="1">
    <source>
        <dbReference type="ARBA" id="ARBA00010641"/>
    </source>
</evidence>
<gene>
    <name evidence="10" type="ORF">QO001_004469</name>
</gene>
<dbReference type="NCBIfam" id="TIGR02937">
    <property type="entry name" value="sigma70-ECF"/>
    <property type="match status" value="1"/>
</dbReference>
<dbReference type="Gene3D" id="1.10.10.10">
    <property type="entry name" value="Winged helix-like DNA-binding domain superfamily/Winged helix DNA-binding domain"/>
    <property type="match status" value="1"/>
</dbReference>
<proteinExistence type="inferred from homology"/>
<dbReference type="Proteomes" id="UP001223420">
    <property type="component" value="Unassembled WGS sequence"/>
</dbReference>
<dbReference type="PANTHER" id="PTHR43133">
    <property type="entry name" value="RNA POLYMERASE ECF-TYPE SIGMA FACTO"/>
    <property type="match status" value="1"/>
</dbReference>
<protein>
    <recommendedName>
        <fullName evidence="6">RNA polymerase sigma factor</fullName>
    </recommendedName>
</protein>
<feature type="domain" description="RNA polymerase sigma-70 region 2" evidence="8">
    <location>
        <begin position="46"/>
        <end position="113"/>
    </location>
</feature>
<dbReference type="SUPFAM" id="SSF88659">
    <property type="entry name" value="Sigma3 and sigma4 domains of RNA polymerase sigma factors"/>
    <property type="match status" value="1"/>
</dbReference>
<evidence type="ECO:0000256" key="2">
    <source>
        <dbReference type="ARBA" id="ARBA00023015"/>
    </source>
</evidence>
<keyword evidence="5 6" id="KW-0804">Transcription</keyword>
<dbReference type="InterPro" id="IPR013249">
    <property type="entry name" value="RNA_pol_sigma70_r4_t2"/>
</dbReference>
<evidence type="ECO:0000256" key="7">
    <source>
        <dbReference type="SAM" id="MobiDB-lite"/>
    </source>
</evidence>
<feature type="compositionally biased region" description="Low complexity" evidence="7">
    <location>
        <begin position="7"/>
        <end position="23"/>
    </location>
</feature>
<dbReference type="GO" id="GO:0003677">
    <property type="term" value="F:DNA binding"/>
    <property type="evidence" value="ECO:0007669"/>
    <property type="project" value="UniProtKB-KW"/>
</dbReference>
<dbReference type="Pfam" id="PF08281">
    <property type="entry name" value="Sigma70_r4_2"/>
    <property type="match status" value="1"/>
</dbReference>
<feature type="region of interest" description="Disordered" evidence="7">
    <location>
        <begin position="1"/>
        <end position="23"/>
    </location>
</feature>
<dbReference type="InterPro" id="IPR036388">
    <property type="entry name" value="WH-like_DNA-bd_sf"/>
</dbReference>
<dbReference type="PANTHER" id="PTHR43133:SF62">
    <property type="entry name" value="RNA POLYMERASE SIGMA FACTOR SIGZ"/>
    <property type="match status" value="1"/>
</dbReference>
<dbReference type="InterPro" id="IPR039425">
    <property type="entry name" value="RNA_pol_sigma-70-like"/>
</dbReference>
<keyword evidence="2 6" id="KW-0805">Transcription regulation</keyword>
<dbReference type="Gene3D" id="1.10.1740.10">
    <property type="match status" value="1"/>
</dbReference>
<dbReference type="SUPFAM" id="SSF88946">
    <property type="entry name" value="Sigma2 domain of RNA polymerase sigma factors"/>
    <property type="match status" value="1"/>
</dbReference>
<dbReference type="AlphaFoldDB" id="A0AAJ1TRB9"/>
<dbReference type="InterPro" id="IPR013324">
    <property type="entry name" value="RNA_pol_sigma_r3/r4-like"/>
</dbReference>
<evidence type="ECO:0000256" key="3">
    <source>
        <dbReference type="ARBA" id="ARBA00023082"/>
    </source>
</evidence>
<keyword evidence="4 6" id="KW-0238">DNA-binding</keyword>
<dbReference type="GO" id="GO:0006352">
    <property type="term" value="P:DNA-templated transcription initiation"/>
    <property type="evidence" value="ECO:0007669"/>
    <property type="project" value="InterPro"/>
</dbReference>
<dbReference type="InterPro" id="IPR013325">
    <property type="entry name" value="RNA_pol_sigma_r2"/>
</dbReference>
<dbReference type="InterPro" id="IPR014284">
    <property type="entry name" value="RNA_pol_sigma-70_dom"/>
</dbReference>
<evidence type="ECO:0000256" key="6">
    <source>
        <dbReference type="RuleBase" id="RU000716"/>
    </source>
</evidence>
<evidence type="ECO:0000313" key="10">
    <source>
        <dbReference type="EMBL" id="MDQ0545525.1"/>
    </source>
</evidence>
<dbReference type="CDD" id="cd06171">
    <property type="entry name" value="Sigma70_r4"/>
    <property type="match status" value="1"/>
</dbReference>